<accession>A0A507DFD4</accession>
<keyword evidence="6 11" id="KW-0805">Transcription regulation</keyword>
<evidence type="ECO:0000256" key="2">
    <source>
        <dbReference type="ARBA" id="ARBA00009994"/>
    </source>
</evidence>
<evidence type="ECO:0000256" key="7">
    <source>
        <dbReference type="ARBA" id="ARBA00023038"/>
    </source>
</evidence>
<evidence type="ECO:0000256" key="4">
    <source>
        <dbReference type="ARBA" id="ARBA00022723"/>
    </source>
</evidence>
<dbReference type="GO" id="GO:0070847">
    <property type="term" value="C:core mediator complex"/>
    <property type="evidence" value="ECO:0007669"/>
    <property type="project" value="TreeGrafter"/>
</dbReference>
<feature type="compositionally biased region" description="Low complexity" evidence="13">
    <location>
        <begin position="176"/>
        <end position="186"/>
    </location>
</feature>
<evidence type="ECO:0000256" key="8">
    <source>
        <dbReference type="ARBA" id="ARBA00023163"/>
    </source>
</evidence>
<dbReference type="Gene3D" id="6.10.140.1520">
    <property type="match status" value="1"/>
</dbReference>
<protein>
    <recommendedName>
        <fullName evidence="3 11">Mediator of RNA polymerase II transcription subunit 7</fullName>
    </recommendedName>
</protein>
<dbReference type="EMBL" id="QEAM01000022">
    <property type="protein sequence ID" value="TPX50111.1"/>
    <property type="molecule type" value="Genomic_DNA"/>
</dbReference>
<dbReference type="Pfam" id="PF00412">
    <property type="entry name" value="LIM"/>
    <property type="match status" value="1"/>
</dbReference>
<feature type="domain" description="LIM zinc-binding" evidence="14">
    <location>
        <begin position="19"/>
        <end position="79"/>
    </location>
</feature>
<dbReference type="PANTHER" id="PTHR21428:SF11">
    <property type="entry name" value="MEDIATOR OF RNA POLYMERASE II TRANSCRIPTION SUBUNIT 7"/>
    <property type="match status" value="1"/>
</dbReference>
<evidence type="ECO:0000313" key="16">
    <source>
        <dbReference type="Proteomes" id="UP000320475"/>
    </source>
</evidence>
<evidence type="ECO:0000256" key="6">
    <source>
        <dbReference type="ARBA" id="ARBA00023015"/>
    </source>
</evidence>
<sequence>MADVAFKPNSSPSLNSKIETCSMCQKVVYPMDLTKADEKIFHKTCIRCGHCNKVLSLGNYAALNGVFYCKPHFKQLFAIKGNYTDGFKASEERTASNAILSVSGSPTTEKSPKSPKISSIDALKQTFAGMESETSPRRGSQASKGAVASLTSRLLNFRDEAPKSTEAAKVPPPKPAKLLKAGAGEASPDSPQTAVAEETVSTTANVIPPSVEELQALIRLRDEEIESLKRDLECQREQYEQRIAEIGIQAGLMAAPGPNAAANTESTYPPPPLYYTYFTDANVHAVAEGQAVSQLVSRLLRPPPPSITGQYQVFGRWTDVQDEAATLADRRIAQLCAATPDRRTALLSLNESLLGNFVELLHILTTRPKDYAAKLDDMQVVLLNMHQLVNEYRPHQARDTLRLMMERQIAKRRTAAADINRACEEVQMILDSCKALVVPEPVLLKSLIPSSSEFDTPLSREDQVAALLMAVKAVDSRLKSL</sequence>
<evidence type="ECO:0000256" key="5">
    <source>
        <dbReference type="ARBA" id="ARBA00022833"/>
    </source>
</evidence>
<dbReference type="InterPro" id="IPR044888">
    <property type="entry name" value="Mediatior_Med7_sf"/>
</dbReference>
<dbReference type="GO" id="GO:0046872">
    <property type="term" value="F:metal ion binding"/>
    <property type="evidence" value="ECO:0007669"/>
    <property type="project" value="UniProtKB-KW"/>
</dbReference>
<evidence type="ECO:0000256" key="11">
    <source>
        <dbReference type="RuleBase" id="RU364060"/>
    </source>
</evidence>
<dbReference type="SMART" id="SM00132">
    <property type="entry name" value="LIM"/>
    <property type="match status" value="1"/>
</dbReference>
<dbReference type="InterPro" id="IPR009244">
    <property type="entry name" value="Mediatior_Med7"/>
</dbReference>
<dbReference type="Proteomes" id="UP000320475">
    <property type="component" value="Unassembled WGS sequence"/>
</dbReference>
<dbReference type="PROSITE" id="PS00478">
    <property type="entry name" value="LIM_DOMAIN_1"/>
    <property type="match status" value="1"/>
</dbReference>
<evidence type="ECO:0000256" key="10">
    <source>
        <dbReference type="PROSITE-ProRule" id="PRU00125"/>
    </source>
</evidence>
<feature type="coiled-coil region" evidence="12">
    <location>
        <begin position="211"/>
        <end position="249"/>
    </location>
</feature>
<organism evidence="15 16">
    <name type="scientific">Synchytrium endobioticum</name>
    <dbReference type="NCBI Taxonomy" id="286115"/>
    <lineage>
        <taxon>Eukaryota</taxon>
        <taxon>Fungi</taxon>
        <taxon>Fungi incertae sedis</taxon>
        <taxon>Chytridiomycota</taxon>
        <taxon>Chytridiomycota incertae sedis</taxon>
        <taxon>Chytridiomycetes</taxon>
        <taxon>Synchytriales</taxon>
        <taxon>Synchytriaceae</taxon>
        <taxon>Synchytrium</taxon>
    </lineage>
</organism>
<comment type="similarity">
    <text evidence="2 11">Belongs to the Mediator complex subunit 7 family.</text>
</comment>
<comment type="subcellular location">
    <subcellularLocation>
        <location evidence="1 11">Nucleus</location>
    </subcellularLocation>
</comment>
<dbReference type="Gene3D" id="6.10.140.200">
    <property type="match status" value="1"/>
</dbReference>
<dbReference type="GO" id="GO:0006357">
    <property type="term" value="P:regulation of transcription by RNA polymerase II"/>
    <property type="evidence" value="ECO:0007669"/>
    <property type="project" value="InterPro"/>
</dbReference>
<evidence type="ECO:0000256" key="9">
    <source>
        <dbReference type="ARBA" id="ARBA00023242"/>
    </source>
</evidence>
<keyword evidence="12" id="KW-0175">Coiled coil</keyword>
<name>A0A507DFD4_9FUNG</name>
<keyword evidence="4 10" id="KW-0479">Metal-binding</keyword>
<dbReference type="SUPFAM" id="SSF140718">
    <property type="entry name" value="Mediator hinge subcomplex-like"/>
    <property type="match status" value="1"/>
</dbReference>
<dbReference type="CDD" id="cd09358">
    <property type="entry name" value="LIM_Mical_like"/>
    <property type="match status" value="1"/>
</dbReference>
<keyword evidence="7 10" id="KW-0440">LIM domain</keyword>
<evidence type="ECO:0000256" key="1">
    <source>
        <dbReference type="ARBA" id="ARBA00004123"/>
    </source>
</evidence>
<evidence type="ECO:0000256" key="13">
    <source>
        <dbReference type="SAM" id="MobiDB-lite"/>
    </source>
</evidence>
<evidence type="ECO:0000256" key="12">
    <source>
        <dbReference type="SAM" id="Coils"/>
    </source>
</evidence>
<dbReference type="Gene3D" id="2.10.110.10">
    <property type="entry name" value="Cysteine Rich Protein"/>
    <property type="match status" value="1"/>
</dbReference>
<dbReference type="VEuPathDB" id="FungiDB:SeMB42_g06688"/>
<keyword evidence="11" id="KW-0010">Activator</keyword>
<comment type="caution">
    <text evidence="15">The sequence shown here is derived from an EMBL/GenBank/DDBJ whole genome shotgun (WGS) entry which is preliminary data.</text>
</comment>
<dbReference type="Pfam" id="PF05983">
    <property type="entry name" value="Med7"/>
    <property type="match status" value="1"/>
</dbReference>
<comment type="function">
    <text evidence="11">Component of the Mediator complex, a coactivator involved in the regulated transcription of nearly all RNA polymerase II-dependent genes. Mediator functions as a bridge to convey information from gene-specific regulatory proteins to the basal RNA polymerase II transcription machinery.</text>
</comment>
<evidence type="ECO:0000259" key="14">
    <source>
        <dbReference type="PROSITE" id="PS50023"/>
    </source>
</evidence>
<dbReference type="InterPro" id="IPR001781">
    <property type="entry name" value="Znf_LIM"/>
</dbReference>
<dbReference type="FunFam" id="2.10.110.10:FF:000002">
    <property type="entry name" value="LIM domain and actin-binding 1"/>
    <property type="match status" value="1"/>
</dbReference>
<proteinExistence type="inferred from homology"/>
<dbReference type="GO" id="GO:0003712">
    <property type="term" value="F:transcription coregulator activity"/>
    <property type="evidence" value="ECO:0007669"/>
    <property type="project" value="InterPro"/>
</dbReference>
<dbReference type="PROSITE" id="PS50023">
    <property type="entry name" value="LIM_DOMAIN_2"/>
    <property type="match status" value="1"/>
</dbReference>
<gene>
    <name evidence="15" type="ORF">SeLEV6574_g01074</name>
</gene>
<evidence type="ECO:0000313" key="15">
    <source>
        <dbReference type="EMBL" id="TPX50111.1"/>
    </source>
</evidence>
<comment type="subunit">
    <text evidence="11">Component of the Mediator complex.</text>
</comment>
<reference evidence="15 16" key="1">
    <citation type="journal article" date="2019" name="Sci. Rep.">
        <title>Comparative genomics of chytrid fungi reveal insights into the obligate biotrophic and pathogenic lifestyle of Synchytrium endobioticum.</title>
        <authorList>
            <person name="van de Vossenberg B.T.L.H."/>
            <person name="Warris S."/>
            <person name="Nguyen H.D.T."/>
            <person name="van Gent-Pelzer M.P.E."/>
            <person name="Joly D.L."/>
            <person name="van de Geest H.C."/>
            <person name="Bonants P.J.M."/>
            <person name="Smith D.S."/>
            <person name="Levesque C.A."/>
            <person name="van der Lee T.A.J."/>
        </authorList>
    </citation>
    <scope>NUCLEOTIDE SEQUENCE [LARGE SCALE GENOMIC DNA]</scope>
    <source>
        <strain evidence="15 16">LEV6574</strain>
    </source>
</reference>
<dbReference type="InterPro" id="IPR037212">
    <property type="entry name" value="Med7/Med21-like"/>
</dbReference>
<dbReference type="GO" id="GO:0016592">
    <property type="term" value="C:mediator complex"/>
    <property type="evidence" value="ECO:0007669"/>
    <property type="project" value="InterPro"/>
</dbReference>
<dbReference type="SUPFAM" id="SSF57716">
    <property type="entry name" value="Glucocorticoid receptor-like (DNA-binding domain)"/>
    <property type="match status" value="2"/>
</dbReference>
<dbReference type="OrthoDB" id="8062037at2759"/>
<keyword evidence="9 11" id="KW-0539">Nucleus</keyword>
<dbReference type="PANTHER" id="PTHR21428">
    <property type="entry name" value="MEDIATOR OF RNA POLYMERASE II TRANSCRIPTION SUBUNIT 7"/>
    <property type="match status" value="1"/>
</dbReference>
<keyword evidence="5 10" id="KW-0862">Zinc</keyword>
<evidence type="ECO:0000256" key="3">
    <source>
        <dbReference type="ARBA" id="ARBA00020631"/>
    </source>
</evidence>
<keyword evidence="8 11" id="KW-0804">Transcription</keyword>
<feature type="region of interest" description="Disordered" evidence="13">
    <location>
        <begin position="161"/>
        <end position="196"/>
    </location>
</feature>
<dbReference type="AlphaFoldDB" id="A0A507DFD4"/>